<evidence type="ECO:0000313" key="2">
    <source>
        <dbReference type="Proteomes" id="UP000326452"/>
    </source>
</evidence>
<accession>A0A5E7T7H7</accession>
<dbReference type="Proteomes" id="UP000326452">
    <property type="component" value="Unassembled WGS sequence"/>
</dbReference>
<protein>
    <submittedName>
        <fullName evidence="1">Uncharacterized protein</fullName>
    </submittedName>
</protein>
<dbReference type="EMBL" id="CABVJC010000003">
    <property type="protein sequence ID" value="VVP94766.1"/>
    <property type="molecule type" value="Genomic_DNA"/>
</dbReference>
<dbReference type="AlphaFoldDB" id="A0A5E7T7H7"/>
<organism evidence="1 2">
    <name type="scientific">Pseudomonas fluorescens</name>
    <dbReference type="NCBI Taxonomy" id="294"/>
    <lineage>
        <taxon>Bacteria</taxon>
        <taxon>Pseudomonadati</taxon>
        <taxon>Pseudomonadota</taxon>
        <taxon>Gammaproteobacteria</taxon>
        <taxon>Pseudomonadales</taxon>
        <taxon>Pseudomonadaceae</taxon>
        <taxon>Pseudomonas</taxon>
    </lineage>
</organism>
<reference evidence="1 2" key="1">
    <citation type="submission" date="2019-09" db="EMBL/GenBank/DDBJ databases">
        <authorList>
            <person name="Chandra G."/>
            <person name="Truman W A."/>
        </authorList>
    </citation>
    <scope>NUCLEOTIDE SEQUENCE [LARGE SCALE GENOMIC DNA]</scope>
    <source>
        <strain evidence="1">PS941</strain>
    </source>
</reference>
<evidence type="ECO:0000313" key="1">
    <source>
        <dbReference type="EMBL" id="VVP94766.1"/>
    </source>
</evidence>
<gene>
    <name evidence="1" type="ORF">PS941_02006</name>
</gene>
<sequence>MTGFEHFVDRIEPLPNSSCFQHGLGSLVRRNSCNGRLLLNFNNVMKPVANLALHIGRFF</sequence>
<proteinExistence type="predicted"/>
<name>A0A5E7T7H7_PSEFL</name>